<evidence type="ECO:0000256" key="7">
    <source>
        <dbReference type="ARBA" id="ARBA00022691"/>
    </source>
</evidence>
<keyword evidence="8" id="KW-0539">Nucleus</keyword>
<dbReference type="OrthoDB" id="1723750at2759"/>
<accession>A0A811UMM7</accession>
<organism evidence="11 12">
    <name type="scientific">Ceratitis capitata</name>
    <name type="common">Mediterranean fruit fly</name>
    <name type="synonym">Tephritis capitata</name>
    <dbReference type="NCBI Taxonomy" id="7213"/>
    <lineage>
        <taxon>Eukaryota</taxon>
        <taxon>Metazoa</taxon>
        <taxon>Ecdysozoa</taxon>
        <taxon>Arthropoda</taxon>
        <taxon>Hexapoda</taxon>
        <taxon>Insecta</taxon>
        <taxon>Pterygota</taxon>
        <taxon>Neoptera</taxon>
        <taxon>Endopterygota</taxon>
        <taxon>Diptera</taxon>
        <taxon>Brachycera</taxon>
        <taxon>Muscomorpha</taxon>
        <taxon>Tephritoidea</taxon>
        <taxon>Tephritidae</taxon>
        <taxon>Ceratitis</taxon>
        <taxon>Ceratitis</taxon>
    </lineage>
</organism>
<evidence type="ECO:0000256" key="5">
    <source>
        <dbReference type="ARBA" id="ARBA00022603"/>
    </source>
</evidence>
<sequence>MFKFSFNIEVDSDNPFNDKNKEEEKRPVGNASNDNEQTDEPAEWYKAERVEISADILDNLDVYKLNATTLNVGNTTIQHVVTGFLLEHITCNSAENKDITKAEQTHSDLLPAVYEGGAKIWECTDDLLQYLAKNFDSQSWYDKRILDLGCGAGLLGIYVYRYGAVVHFQDYNKDVLTQITIPNVLLNVENSTKTTSCTESASTEAEEVETLNIGALKDKVQFYAGDWCEYTKLAAKDAYKFDYILTSETIYNPKNQQKLLDTFYSKLSTNGVVLVAAKTYYFGVGGGMRQFEQLINIDKRFQYKVLWTSTDGVGREILELKLKK</sequence>
<dbReference type="GO" id="GO:0005634">
    <property type="term" value="C:nucleus"/>
    <property type="evidence" value="ECO:0007669"/>
    <property type="project" value="UniProtKB-SubCell"/>
</dbReference>
<keyword evidence="7" id="KW-0949">S-adenosyl-L-methionine</keyword>
<keyword evidence="4" id="KW-0963">Cytoplasm</keyword>
<dbReference type="CDD" id="cd02440">
    <property type="entry name" value="AdoMet_MTases"/>
    <property type="match status" value="1"/>
</dbReference>
<comment type="subcellular location">
    <subcellularLocation>
        <location evidence="2">Cytoplasm</location>
    </subcellularLocation>
    <subcellularLocation>
        <location evidence="1">Nucleus</location>
    </subcellularLocation>
</comment>
<dbReference type="InterPro" id="IPR029063">
    <property type="entry name" value="SAM-dependent_MTases_sf"/>
</dbReference>
<reference evidence="11" key="1">
    <citation type="submission" date="2020-11" db="EMBL/GenBank/DDBJ databases">
        <authorList>
            <person name="Whitehead M."/>
        </authorList>
    </citation>
    <scope>NUCLEOTIDE SEQUENCE</scope>
    <source>
        <strain evidence="11">EGII</strain>
    </source>
</reference>
<comment type="caution">
    <text evidence="11">The sequence shown here is derived from an EMBL/GenBank/DDBJ whole genome shotgun (WGS) entry which is preliminary data.</text>
</comment>
<keyword evidence="12" id="KW-1185">Reference proteome</keyword>
<evidence type="ECO:0000256" key="3">
    <source>
        <dbReference type="ARBA" id="ARBA00012533"/>
    </source>
</evidence>
<evidence type="ECO:0000256" key="1">
    <source>
        <dbReference type="ARBA" id="ARBA00004123"/>
    </source>
</evidence>
<protein>
    <recommendedName>
        <fullName evidence="3">protein-histidine N-methyltransferase</fullName>
        <ecNumber evidence="3">2.1.1.85</ecNumber>
    </recommendedName>
</protein>
<dbReference type="AlphaFoldDB" id="A0A811UMM7"/>
<dbReference type="Gene3D" id="3.40.50.150">
    <property type="entry name" value="Vaccinia Virus protein VP39"/>
    <property type="match status" value="1"/>
</dbReference>
<dbReference type="PANTHER" id="PTHR14614">
    <property type="entry name" value="HEPATOCELLULAR CARCINOMA-ASSOCIATED ANTIGEN"/>
    <property type="match status" value="1"/>
</dbReference>
<dbReference type="PANTHER" id="PTHR14614:SF39">
    <property type="entry name" value="HISTIDINE PROTEIN METHYLTRANSFERASE 1 HOMOLOG"/>
    <property type="match status" value="1"/>
</dbReference>
<proteinExistence type="inferred from homology"/>
<dbReference type="GO" id="GO:0005737">
    <property type="term" value="C:cytoplasm"/>
    <property type="evidence" value="ECO:0007669"/>
    <property type="project" value="UniProtKB-SubCell"/>
</dbReference>
<evidence type="ECO:0000256" key="2">
    <source>
        <dbReference type="ARBA" id="ARBA00004496"/>
    </source>
</evidence>
<dbReference type="GO" id="GO:0018064">
    <property type="term" value="F:protein-L-histidine N-tele-methyltransferase activity"/>
    <property type="evidence" value="ECO:0007669"/>
    <property type="project" value="UniProtKB-EC"/>
</dbReference>
<comment type="similarity">
    <text evidence="9">Belongs to the methyltransferase superfamily. METTL18 family.</text>
</comment>
<dbReference type="EMBL" id="CAJHJT010000012">
    <property type="protein sequence ID" value="CAD7000070.1"/>
    <property type="molecule type" value="Genomic_DNA"/>
</dbReference>
<evidence type="ECO:0000313" key="11">
    <source>
        <dbReference type="EMBL" id="CAD7000070.1"/>
    </source>
</evidence>
<feature type="compositionally biased region" description="Basic and acidic residues" evidence="10">
    <location>
        <begin position="16"/>
        <end position="27"/>
    </location>
</feature>
<feature type="region of interest" description="Disordered" evidence="10">
    <location>
        <begin position="1"/>
        <end position="42"/>
    </location>
</feature>
<dbReference type="KEGG" id="ccat:101457029"/>
<evidence type="ECO:0000256" key="6">
    <source>
        <dbReference type="ARBA" id="ARBA00022679"/>
    </source>
</evidence>
<dbReference type="Proteomes" id="UP000606786">
    <property type="component" value="Unassembled WGS sequence"/>
</dbReference>
<evidence type="ECO:0000256" key="9">
    <source>
        <dbReference type="ARBA" id="ARBA00038126"/>
    </source>
</evidence>
<dbReference type="EC" id="2.1.1.85" evidence="3"/>
<keyword evidence="5" id="KW-0489">Methyltransferase</keyword>
<dbReference type="SUPFAM" id="SSF53335">
    <property type="entry name" value="S-adenosyl-L-methionine-dependent methyltransferases"/>
    <property type="match status" value="1"/>
</dbReference>
<name>A0A811UMM7_CERCA</name>
<evidence type="ECO:0000313" key="12">
    <source>
        <dbReference type="Proteomes" id="UP000606786"/>
    </source>
</evidence>
<evidence type="ECO:0000256" key="8">
    <source>
        <dbReference type="ARBA" id="ARBA00023242"/>
    </source>
</evidence>
<evidence type="ECO:0000256" key="4">
    <source>
        <dbReference type="ARBA" id="ARBA00022490"/>
    </source>
</evidence>
<gene>
    <name evidence="11" type="ORF">CCAP1982_LOCUS8571</name>
</gene>
<dbReference type="GO" id="GO:0032259">
    <property type="term" value="P:methylation"/>
    <property type="evidence" value="ECO:0007669"/>
    <property type="project" value="UniProtKB-KW"/>
</dbReference>
<dbReference type="Pfam" id="PF10294">
    <property type="entry name" value="Methyltransf_16"/>
    <property type="match status" value="1"/>
</dbReference>
<dbReference type="InterPro" id="IPR019410">
    <property type="entry name" value="Methyltransf_16"/>
</dbReference>
<keyword evidence="6" id="KW-0808">Transferase</keyword>
<evidence type="ECO:0000256" key="10">
    <source>
        <dbReference type="SAM" id="MobiDB-lite"/>
    </source>
</evidence>